<organism evidence="1 2">
    <name type="scientific">Candidatus Roizmanbacteria bacterium RIFCSPLOWO2_01_FULL_35_13</name>
    <dbReference type="NCBI Taxonomy" id="1802055"/>
    <lineage>
        <taxon>Bacteria</taxon>
        <taxon>Candidatus Roizmaniibacteriota</taxon>
    </lineage>
</organism>
<proteinExistence type="predicted"/>
<comment type="caution">
    <text evidence="1">The sequence shown here is derived from an EMBL/GenBank/DDBJ whole genome shotgun (WGS) entry which is preliminary data.</text>
</comment>
<sequence>MAEFPNWNLKNKHDVIDLIYLKARDIDPDEILTIQMRTPLGDKDVQTTKGELFITGLSTLVNSPSRNLGYKWGGLTPNELDNIVKNVKKIWSKAMKDKAK</sequence>
<dbReference type="STRING" id="1802055.A3A74_01335"/>
<evidence type="ECO:0000313" key="1">
    <source>
        <dbReference type="EMBL" id="OGK42832.1"/>
    </source>
</evidence>
<gene>
    <name evidence="1" type="ORF">A3A74_01335</name>
</gene>
<reference evidence="1 2" key="1">
    <citation type="journal article" date="2016" name="Nat. Commun.">
        <title>Thousands of microbial genomes shed light on interconnected biogeochemical processes in an aquifer system.</title>
        <authorList>
            <person name="Anantharaman K."/>
            <person name="Brown C.T."/>
            <person name="Hug L.A."/>
            <person name="Sharon I."/>
            <person name="Castelle C.J."/>
            <person name="Probst A.J."/>
            <person name="Thomas B.C."/>
            <person name="Singh A."/>
            <person name="Wilkins M.J."/>
            <person name="Karaoz U."/>
            <person name="Brodie E.L."/>
            <person name="Williams K.H."/>
            <person name="Hubbard S.S."/>
            <person name="Banfield J.F."/>
        </authorList>
    </citation>
    <scope>NUCLEOTIDE SEQUENCE [LARGE SCALE GENOMIC DNA]</scope>
</reference>
<accession>A0A1F7IHJ2</accession>
<protein>
    <submittedName>
        <fullName evidence="1">Uncharacterized protein</fullName>
    </submittedName>
</protein>
<evidence type="ECO:0000313" key="2">
    <source>
        <dbReference type="Proteomes" id="UP000179270"/>
    </source>
</evidence>
<dbReference type="AlphaFoldDB" id="A0A1F7IHJ2"/>
<dbReference type="Proteomes" id="UP000179270">
    <property type="component" value="Unassembled WGS sequence"/>
</dbReference>
<dbReference type="EMBL" id="MGAF01000004">
    <property type="protein sequence ID" value="OGK42832.1"/>
    <property type="molecule type" value="Genomic_DNA"/>
</dbReference>
<name>A0A1F7IHJ2_9BACT</name>